<dbReference type="AlphaFoldDB" id="A0A1G1VSQ0"/>
<dbReference type="GO" id="GO:0030488">
    <property type="term" value="P:tRNA methylation"/>
    <property type="evidence" value="ECO:0007669"/>
    <property type="project" value="TreeGrafter"/>
</dbReference>
<dbReference type="EMBL" id="MHCJ01000003">
    <property type="protein sequence ID" value="OGY18433.1"/>
    <property type="molecule type" value="Genomic_DNA"/>
</dbReference>
<dbReference type="PANTHER" id="PTHR14911:SF13">
    <property type="entry name" value="TRNA (GUANINE(6)-N2)-METHYLTRANSFERASE THUMP3"/>
    <property type="match status" value="1"/>
</dbReference>
<name>A0A1G1VSQ0_9BACT</name>
<feature type="domain" description="Ribosomal RNA large subunit methyltransferase K/L-like methyltransferase" evidence="1">
    <location>
        <begin position="190"/>
        <end position="337"/>
    </location>
</feature>
<gene>
    <name evidence="2" type="ORF">A2786_02955</name>
</gene>
<dbReference type="SUPFAM" id="SSF53335">
    <property type="entry name" value="S-adenosyl-L-methionine-dependent methyltransferases"/>
    <property type="match status" value="1"/>
</dbReference>
<dbReference type="InterPro" id="IPR000241">
    <property type="entry name" value="RlmKL-like_Mtase"/>
</dbReference>
<dbReference type="CDD" id="cd02440">
    <property type="entry name" value="AdoMet_MTases"/>
    <property type="match status" value="1"/>
</dbReference>
<dbReference type="PANTHER" id="PTHR14911">
    <property type="entry name" value="THUMP DOMAIN-CONTAINING"/>
    <property type="match status" value="1"/>
</dbReference>
<reference evidence="2 3" key="1">
    <citation type="journal article" date="2016" name="Nat. Commun.">
        <title>Thousands of microbial genomes shed light on interconnected biogeochemical processes in an aquifer system.</title>
        <authorList>
            <person name="Anantharaman K."/>
            <person name="Brown C.T."/>
            <person name="Hug L.A."/>
            <person name="Sharon I."/>
            <person name="Castelle C.J."/>
            <person name="Probst A.J."/>
            <person name="Thomas B.C."/>
            <person name="Singh A."/>
            <person name="Wilkins M.J."/>
            <person name="Karaoz U."/>
            <person name="Brodie E.L."/>
            <person name="Williams K.H."/>
            <person name="Hubbard S.S."/>
            <person name="Banfield J.F."/>
        </authorList>
    </citation>
    <scope>NUCLEOTIDE SEQUENCE [LARGE SCALE GENOMIC DNA]</scope>
</reference>
<evidence type="ECO:0000259" key="1">
    <source>
        <dbReference type="Pfam" id="PF01170"/>
    </source>
</evidence>
<evidence type="ECO:0000313" key="2">
    <source>
        <dbReference type="EMBL" id="OGY18433.1"/>
    </source>
</evidence>
<proteinExistence type="predicted"/>
<organism evidence="2 3">
    <name type="scientific">Candidatus Chisholmbacteria bacterium RIFCSPHIGHO2_01_FULL_52_32</name>
    <dbReference type="NCBI Taxonomy" id="1797591"/>
    <lineage>
        <taxon>Bacteria</taxon>
        <taxon>Candidatus Chisholmiibacteriota</taxon>
    </lineage>
</organism>
<comment type="caution">
    <text evidence="2">The sequence shown here is derived from an EMBL/GenBank/DDBJ whole genome shotgun (WGS) entry which is preliminary data.</text>
</comment>
<dbReference type="InterPro" id="IPR029063">
    <property type="entry name" value="SAM-dependent_MTases_sf"/>
</dbReference>
<dbReference type="GO" id="GO:0016423">
    <property type="term" value="F:tRNA (guanine) methyltransferase activity"/>
    <property type="evidence" value="ECO:0007669"/>
    <property type="project" value="TreeGrafter"/>
</dbReference>
<protein>
    <recommendedName>
        <fullName evidence="1">Ribosomal RNA large subunit methyltransferase K/L-like methyltransferase domain-containing protein</fullName>
    </recommendedName>
</protein>
<evidence type="ECO:0000313" key="3">
    <source>
        <dbReference type="Proteomes" id="UP000179233"/>
    </source>
</evidence>
<dbReference type="Proteomes" id="UP000179233">
    <property type="component" value="Unassembled WGS sequence"/>
</dbReference>
<accession>A0A1G1VSQ0</accession>
<sequence length="385" mass="43365">MKRYLVILGRKTELAYIELQTVLRRTRPAKQSPSFIRLHHTVLVRTKQEFDPNLLQQVLGGTIKIGILGGRATTRDFMEKLTRVLRNEAIGKPKLTFGISIVGNPHPNQRFLIPRELKDRLTSEGIVSRYVLPTKSDELTSAQVALGGVTELYLIWTDAEVEIAKTCTVQDFEGFAKRDYQRPYVNPRSGMLPPKIARQMVNLAFPRPPSKDSLILDPFCGTGTIAMEAMMLDINTINGDQNKEQVEGTKKNLTWLARETGKKANWKVVQSDATKMAQAIDLKVDAIVTEPFLGPPNLIEKKVKNLIKGLNKLYLGAVKNWKKCLKKGGRLVLVIPEIHMGELVEAADLIIDRRENLGYTLVAGPLDYEREDAVVRRLIYVLELT</sequence>
<dbReference type="Gene3D" id="3.40.50.150">
    <property type="entry name" value="Vaccinia Virus protein VP39"/>
    <property type="match status" value="1"/>
</dbReference>
<dbReference type="Pfam" id="PF01170">
    <property type="entry name" value="UPF0020"/>
    <property type="match status" value="1"/>
</dbReference>